<reference evidence="2 3" key="1">
    <citation type="submission" date="2019-08" db="EMBL/GenBank/DDBJ databases">
        <title>The genome of the soybean aphid Biotype 1, its phylome, world population structure and adaptation to the North American continent.</title>
        <authorList>
            <person name="Giordano R."/>
            <person name="Donthu R.K."/>
            <person name="Hernandez A.G."/>
            <person name="Wright C.L."/>
            <person name="Zimin A.V."/>
        </authorList>
    </citation>
    <scope>NUCLEOTIDE SEQUENCE [LARGE SCALE GENOMIC DNA]</scope>
    <source>
        <tissue evidence="2">Whole aphids</tissue>
    </source>
</reference>
<evidence type="ECO:0000313" key="2">
    <source>
        <dbReference type="EMBL" id="KAE9532582.1"/>
    </source>
</evidence>
<name>A0A6G0TIP1_APHGL</name>
<organism evidence="2 3">
    <name type="scientific">Aphis glycines</name>
    <name type="common">Soybean aphid</name>
    <dbReference type="NCBI Taxonomy" id="307491"/>
    <lineage>
        <taxon>Eukaryota</taxon>
        <taxon>Metazoa</taxon>
        <taxon>Ecdysozoa</taxon>
        <taxon>Arthropoda</taxon>
        <taxon>Hexapoda</taxon>
        <taxon>Insecta</taxon>
        <taxon>Pterygota</taxon>
        <taxon>Neoptera</taxon>
        <taxon>Paraneoptera</taxon>
        <taxon>Hemiptera</taxon>
        <taxon>Sternorrhyncha</taxon>
        <taxon>Aphidomorpha</taxon>
        <taxon>Aphidoidea</taxon>
        <taxon>Aphididae</taxon>
        <taxon>Aphidini</taxon>
        <taxon>Aphis</taxon>
        <taxon>Aphis</taxon>
    </lineage>
</organism>
<feature type="transmembrane region" description="Helical" evidence="1">
    <location>
        <begin position="141"/>
        <end position="163"/>
    </location>
</feature>
<keyword evidence="1" id="KW-1133">Transmembrane helix</keyword>
<keyword evidence="1" id="KW-0812">Transmembrane</keyword>
<feature type="transmembrane region" description="Helical" evidence="1">
    <location>
        <begin position="343"/>
        <end position="365"/>
    </location>
</feature>
<accession>A0A6G0TIP1</accession>
<dbReference type="AlphaFoldDB" id="A0A6G0TIP1"/>
<protein>
    <submittedName>
        <fullName evidence="2">Uncharacterized protein</fullName>
    </submittedName>
</protein>
<keyword evidence="1" id="KW-0472">Membrane</keyword>
<keyword evidence="3" id="KW-1185">Reference proteome</keyword>
<sequence>MISISRRCYNDVILAALVGALIDCSDKTCNRVEENLYLVEKQQNTRTFFVLDQSFVKVLKNKDIIWEISIILATVVSLILFVYTGCRKSMGTHMYAHTLKDVVGNVIHRSTVHNLKYYIHCEQVTIYLAVRMSEECYRATFLLLTSYFVIDMTIYLVCITTLLTGDFCVLSIKLTVYNNYRCWQCIRALHNNRWHISIALKKILYCSLKQKHIHITPRIIQLYTVINSTKLARITTPCRVMSAKNNHTIQELVCVQKERMYSPNRQVGTSLLYIKRWGGPRTRISLTLTFGENFKTQIYSMHIRCIVLLVVNDNGGSYVVLDNHLGIVCTIERRSNLNIPSTYFYNWLFISICNRNIIAITIFFCKRLKSVNLKQLPESELFKKKKQKNKHHQMLMLSLKLNDTIFKGGKVHIVKYPQKEQKLSKFSNLSCT</sequence>
<feature type="transmembrane region" description="Helical" evidence="1">
    <location>
        <begin position="64"/>
        <end position="84"/>
    </location>
</feature>
<proteinExistence type="predicted"/>
<dbReference type="Proteomes" id="UP000475862">
    <property type="component" value="Unassembled WGS sequence"/>
</dbReference>
<comment type="caution">
    <text evidence="2">The sequence shown here is derived from an EMBL/GenBank/DDBJ whole genome shotgun (WGS) entry which is preliminary data.</text>
</comment>
<gene>
    <name evidence="2" type="ORF">AGLY_009663</name>
</gene>
<evidence type="ECO:0000313" key="3">
    <source>
        <dbReference type="Proteomes" id="UP000475862"/>
    </source>
</evidence>
<evidence type="ECO:0000256" key="1">
    <source>
        <dbReference type="SAM" id="Phobius"/>
    </source>
</evidence>
<dbReference type="EMBL" id="VYZN01000038">
    <property type="protein sequence ID" value="KAE9532582.1"/>
    <property type="molecule type" value="Genomic_DNA"/>
</dbReference>